<protein>
    <submittedName>
        <fullName evidence="2">Uncharacterized protein</fullName>
    </submittedName>
</protein>
<reference evidence="2 3" key="1">
    <citation type="submission" date="2020-08" db="EMBL/GenBank/DDBJ databases">
        <title>Bridging the membrane lipid divide: bacteria of the FCB group superphylum have the potential to synthesize archaeal ether lipids.</title>
        <authorList>
            <person name="Villanueva L."/>
            <person name="Von Meijenfeldt F.A.B."/>
            <person name="Westbye A.B."/>
            <person name="Yadav S."/>
            <person name="Hopmans E.C."/>
            <person name="Dutilh B.E."/>
            <person name="Sinninghe Damste J.S."/>
        </authorList>
    </citation>
    <scope>NUCLEOTIDE SEQUENCE [LARGE SCALE GENOMIC DNA]</scope>
    <source>
        <strain evidence="2">NIOZ-UU36</strain>
    </source>
</reference>
<keyword evidence="1" id="KW-0812">Transmembrane</keyword>
<organism evidence="2 3">
    <name type="scientific">Candidatus Desulfolinea nitratireducens</name>
    <dbReference type="NCBI Taxonomy" id="2841698"/>
    <lineage>
        <taxon>Bacteria</taxon>
        <taxon>Bacillati</taxon>
        <taxon>Chloroflexota</taxon>
        <taxon>Anaerolineae</taxon>
        <taxon>Anaerolineales</taxon>
        <taxon>Anaerolineales incertae sedis</taxon>
        <taxon>Candidatus Desulfolinea</taxon>
    </lineage>
</organism>
<accession>A0A8J6NJJ7</accession>
<comment type="caution">
    <text evidence="2">The sequence shown here is derived from an EMBL/GenBank/DDBJ whole genome shotgun (WGS) entry which is preliminary data.</text>
</comment>
<evidence type="ECO:0000313" key="3">
    <source>
        <dbReference type="Proteomes" id="UP000614469"/>
    </source>
</evidence>
<name>A0A8J6NJJ7_9CHLR</name>
<feature type="transmembrane region" description="Helical" evidence="1">
    <location>
        <begin position="35"/>
        <end position="50"/>
    </location>
</feature>
<evidence type="ECO:0000313" key="2">
    <source>
        <dbReference type="EMBL" id="MBC8334894.1"/>
    </source>
</evidence>
<dbReference type="AlphaFoldDB" id="A0A8J6NJJ7"/>
<dbReference type="Proteomes" id="UP000614469">
    <property type="component" value="Unassembled WGS sequence"/>
</dbReference>
<dbReference type="EMBL" id="JACNJN010000083">
    <property type="protein sequence ID" value="MBC8334894.1"/>
    <property type="molecule type" value="Genomic_DNA"/>
</dbReference>
<evidence type="ECO:0000256" key="1">
    <source>
        <dbReference type="SAM" id="Phobius"/>
    </source>
</evidence>
<sequence>MKDSLILAIIIILLIIGIAIFAINKREGRKTEPNYRALFILGIVWLPIGIATDNPGLLGLGAVFLIAGLANRSKWKEEPRWSELSPERRKIMMLVVGGLSVLLLAVIIAYIIANNN</sequence>
<feature type="transmembrane region" description="Helical" evidence="1">
    <location>
        <begin position="6"/>
        <end position="23"/>
    </location>
</feature>
<feature type="transmembrane region" description="Helical" evidence="1">
    <location>
        <begin position="91"/>
        <end position="113"/>
    </location>
</feature>
<keyword evidence="1" id="KW-0472">Membrane</keyword>
<keyword evidence="1" id="KW-1133">Transmembrane helix</keyword>
<proteinExistence type="predicted"/>
<gene>
    <name evidence="2" type="ORF">H8E29_06500</name>
</gene>